<dbReference type="EMBL" id="BTRK01000001">
    <property type="protein sequence ID" value="GMR31069.1"/>
    <property type="molecule type" value="Genomic_DNA"/>
</dbReference>
<evidence type="ECO:0000256" key="2">
    <source>
        <dbReference type="ARBA" id="ARBA00022473"/>
    </source>
</evidence>
<sequence>MLRLLTSSLLVAICSASFCGDSAIPYSVEVLKDGQPILGCARPTCFGWAPSGNPASSTGAFYRINDHADGFIRSGRDSIPAYGPADTRFYRPQTAVCQNAFVSSNCPAVNQWVGGIAPLLNVTAFPTTLQCCSFDGLLQSEDRGIATLKGGQIAQGGEVSVGGVQIAFDYISDVVKVVHADGSVQYDVAIRRMPCADLPQQDGAEKIPKTDGAAQAFQAPNLPVDQPLPLPQGPTGPPTNTILEEIVQEEAVQLPPGTQFQSVLQPPPPPQPIAFQAPQFVPQAVPAPYYSPPVQYAYSGGQAQWCFSEDMAVEMLDGSTKRMDQLQKKDWVLAVNEEQLEYAPVEFWLHRVPDQEADFNEIETEDGRLIKLTDKHYIFKGDCSRLGAGPVPIHSLSQAAQAVTADQVHAGDCLYTLDANRRDLSEARVVRTGRITQKGIYAPMTASGRIVVNGIHSSCHNIMQAHSMGHTVFGYVEAINRFYDLIFGVDPNAVVETPAGLNTMLAVADLVIPKDLATL</sequence>
<dbReference type="AlphaFoldDB" id="A0AAN5C6T1"/>
<dbReference type="GO" id="GO:0007267">
    <property type="term" value="P:cell-cell signaling"/>
    <property type="evidence" value="ECO:0007669"/>
    <property type="project" value="InterPro"/>
</dbReference>
<dbReference type="SMART" id="SM00305">
    <property type="entry name" value="HintC"/>
    <property type="match status" value="1"/>
</dbReference>
<dbReference type="InterPro" id="IPR001767">
    <property type="entry name" value="Hedgehog_Hint"/>
</dbReference>
<dbReference type="InterPro" id="IPR052140">
    <property type="entry name" value="Dev_Signal_Hedgehog-like"/>
</dbReference>
<evidence type="ECO:0000256" key="1">
    <source>
        <dbReference type="ARBA" id="ARBA00004239"/>
    </source>
</evidence>
<evidence type="ECO:0000259" key="6">
    <source>
        <dbReference type="SMART" id="SM00306"/>
    </source>
</evidence>
<accession>A0AAN5C6T1</accession>
<keyword evidence="3 4" id="KW-0732">Signal</keyword>
<evidence type="ECO:0000313" key="7">
    <source>
        <dbReference type="EMBL" id="GMR31069.1"/>
    </source>
</evidence>
<feature type="domain" description="Hint" evidence="5">
    <location>
        <begin position="421"/>
        <end position="465"/>
    </location>
</feature>
<dbReference type="PANTHER" id="PTHR46706">
    <property type="entry name" value="PROTEIN QUA-1-RELATED"/>
    <property type="match status" value="1"/>
</dbReference>
<dbReference type="CDD" id="cd00081">
    <property type="entry name" value="Hint"/>
    <property type="match status" value="1"/>
</dbReference>
<keyword evidence="8" id="KW-1185">Reference proteome</keyword>
<dbReference type="Proteomes" id="UP001328107">
    <property type="component" value="Unassembled WGS sequence"/>
</dbReference>
<name>A0AAN5C6T1_9BILA</name>
<dbReference type="InterPro" id="IPR001657">
    <property type="entry name" value="Hedgehog"/>
</dbReference>
<dbReference type="InterPro" id="IPR003587">
    <property type="entry name" value="Hint_dom_N"/>
</dbReference>
<dbReference type="SUPFAM" id="SSF51294">
    <property type="entry name" value="Hedgehog/intein (Hint) domain"/>
    <property type="match status" value="1"/>
</dbReference>
<evidence type="ECO:0000313" key="8">
    <source>
        <dbReference type="Proteomes" id="UP001328107"/>
    </source>
</evidence>
<gene>
    <name evidence="7" type="ORF">PMAYCL1PPCAC_01264</name>
</gene>
<dbReference type="PRINTS" id="PR00632">
    <property type="entry name" value="SONICHHOG"/>
</dbReference>
<dbReference type="PANTHER" id="PTHR46706:SF12">
    <property type="entry name" value="PROTEIN QUA-1-RELATED"/>
    <property type="match status" value="1"/>
</dbReference>
<dbReference type="GO" id="GO:0048731">
    <property type="term" value="P:system development"/>
    <property type="evidence" value="ECO:0007669"/>
    <property type="project" value="UniProtKB-ARBA"/>
</dbReference>
<feature type="signal peptide" evidence="4">
    <location>
        <begin position="1"/>
        <end position="16"/>
    </location>
</feature>
<comment type="caution">
    <text evidence="7">The sequence shown here is derived from an EMBL/GenBank/DDBJ whole genome shotgun (WGS) entry which is preliminary data.</text>
</comment>
<protein>
    <recommendedName>
        <fullName evidence="9">Wrt-4</fullName>
    </recommendedName>
</protein>
<dbReference type="InterPro" id="IPR006141">
    <property type="entry name" value="Intein_N"/>
</dbReference>
<proteinExistence type="predicted"/>
<dbReference type="InterPro" id="IPR036844">
    <property type="entry name" value="Hint_dom_sf"/>
</dbReference>
<comment type="subcellular location">
    <subcellularLocation>
        <location evidence="1">Secreted</location>
        <location evidence="1">Extracellular space</location>
    </subcellularLocation>
</comment>
<dbReference type="SMART" id="SM00306">
    <property type="entry name" value="HintN"/>
    <property type="match status" value="1"/>
</dbReference>
<dbReference type="GO" id="GO:0016540">
    <property type="term" value="P:protein autoprocessing"/>
    <property type="evidence" value="ECO:0007669"/>
    <property type="project" value="InterPro"/>
</dbReference>
<dbReference type="Gene3D" id="2.170.16.10">
    <property type="entry name" value="Hedgehog/Intein (Hint) domain"/>
    <property type="match status" value="1"/>
</dbReference>
<dbReference type="GO" id="GO:0005576">
    <property type="term" value="C:extracellular region"/>
    <property type="evidence" value="ECO:0007669"/>
    <property type="project" value="UniProtKB-SubCell"/>
</dbReference>
<dbReference type="PROSITE" id="PS50817">
    <property type="entry name" value="INTEIN_N_TER"/>
    <property type="match status" value="1"/>
</dbReference>
<dbReference type="GO" id="GO:0016539">
    <property type="term" value="P:intein-mediated protein splicing"/>
    <property type="evidence" value="ECO:0007669"/>
    <property type="project" value="InterPro"/>
</dbReference>
<evidence type="ECO:0000256" key="4">
    <source>
        <dbReference type="SAM" id="SignalP"/>
    </source>
</evidence>
<reference evidence="8" key="1">
    <citation type="submission" date="2022-10" db="EMBL/GenBank/DDBJ databases">
        <title>Genome assembly of Pristionchus species.</title>
        <authorList>
            <person name="Yoshida K."/>
            <person name="Sommer R.J."/>
        </authorList>
    </citation>
    <scope>NUCLEOTIDE SEQUENCE [LARGE SCALE GENOMIC DNA]</scope>
    <source>
        <strain evidence="8">RS5460</strain>
    </source>
</reference>
<evidence type="ECO:0008006" key="9">
    <source>
        <dbReference type="Google" id="ProtNLM"/>
    </source>
</evidence>
<organism evidence="7 8">
    <name type="scientific">Pristionchus mayeri</name>
    <dbReference type="NCBI Taxonomy" id="1317129"/>
    <lineage>
        <taxon>Eukaryota</taxon>
        <taxon>Metazoa</taxon>
        <taxon>Ecdysozoa</taxon>
        <taxon>Nematoda</taxon>
        <taxon>Chromadorea</taxon>
        <taxon>Rhabditida</taxon>
        <taxon>Rhabditina</taxon>
        <taxon>Diplogasteromorpha</taxon>
        <taxon>Diplogasteroidea</taxon>
        <taxon>Neodiplogasteridae</taxon>
        <taxon>Pristionchus</taxon>
    </lineage>
</organism>
<dbReference type="Pfam" id="PF01079">
    <property type="entry name" value="Hint"/>
    <property type="match status" value="1"/>
</dbReference>
<keyword evidence="2" id="KW-0217">Developmental protein</keyword>
<evidence type="ECO:0000256" key="3">
    <source>
        <dbReference type="ARBA" id="ARBA00022729"/>
    </source>
</evidence>
<feature type="domain" description="Hint" evidence="6">
    <location>
        <begin position="304"/>
        <end position="418"/>
    </location>
</feature>
<dbReference type="InterPro" id="IPR003586">
    <property type="entry name" value="Hint_dom_C"/>
</dbReference>
<evidence type="ECO:0000259" key="5">
    <source>
        <dbReference type="SMART" id="SM00305"/>
    </source>
</evidence>
<feature type="chain" id="PRO_5042961948" description="Wrt-4" evidence="4">
    <location>
        <begin position="17"/>
        <end position="519"/>
    </location>
</feature>